<protein>
    <submittedName>
        <fullName evidence="2">Geranylgeranyl reductase family protein</fullName>
    </submittedName>
</protein>
<dbReference type="PANTHER" id="PTHR42685:SF22">
    <property type="entry name" value="CONDITIONED MEDIUM FACTOR RECEPTOR 1"/>
    <property type="match status" value="1"/>
</dbReference>
<dbReference type="RefSeq" id="WP_179516888.1">
    <property type="nucleotide sequence ID" value="NZ_JACCAC010000001.1"/>
</dbReference>
<reference evidence="2 3" key="1">
    <citation type="submission" date="2020-07" db="EMBL/GenBank/DDBJ databases">
        <title>Sequencing the genomes of 1000 actinobacteria strains.</title>
        <authorList>
            <person name="Klenk H.-P."/>
        </authorList>
    </citation>
    <scope>NUCLEOTIDE SEQUENCE [LARGE SCALE GENOMIC DNA]</scope>
    <source>
        <strain evidence="2 3">DSM 24552</strain>
    </source>
</reference>
<dbReference type="GO" id="GO:0071949">
    <property type="term" value="F:FAD binding"/>
    <property type="evidence" value="ECO:0007669"/>
    <property type="project" value="InterPro"/>
</dbReference>
<dbReference type="InterPro" id="IPR002938">
    <property type="entry name" value="FAD-bd"/>
</dbReference>
<dbReference type="Pfam" id="PF01494">
    <property type="entry name" value="FAD_binding_3"/>
    <property type="match status" value="1"/>
</dbReference>
<dbReference type="NCBIfam" id="TIGR02032">
    <property type="entry name" value="GG-red-SF"/>
    <property type="match status" value="1"/>
</dbReference>
<proteinExistence type="predicted"/>
<dbReference type="InterPro" id="IPR036188">
    <property type="entry name" value="FAD/NAD-bd_sf"/>
</dbReference>
<dbReference type="EMBL" id="JACCAC010000001">
    <property type="protein sequence ID" value="NYG54226.1"/>
    <property type="molecule type" value="Genomic_DNA"/>
</dbReference>
<dbReference type="PRINTS" id="PR00420">
    <property type="entry name" value="RNGMNOXGNASE"/>
</dbReference>
<dbReference type="Gene3D" id="3.50.50.60">
    <property type="entry name" value="FAD/NAD(P)-binding domain"/>
    <property type="match status" value="1"/>
</dbReference>
<dbReference type="GO" id="GO:0016628">
    <property type="term" value="F:oxidoreductase activity, acting on the CH-CH group of donors, NAD or NADP as acceptor"/>
    <property type="evidence" value="ECO:0007669"/>
    <property type="project" value="InterPro"/>
</dbReference>
<gene>
    <name evidence="2" type="ORF">BJ989_000530</name>
</gene>
<keyword evidence="3" id="KW-1185">Reference proteome</keyword>
<accession>A0A7Y9RS32</accession>
<sequence>MPTWDLLVVGAGPAGAATALGALHEDPTLRVALVDRADFPRDKACGDALAPHVLDVLAEVGVTALLDDVAPVPRLRVSRGDRTVDRPAARPSYVVPRRVLDDRLVEAAQGAGATLLRHRVREVRPGPEGVVVDGLLDAAVVVGADGAGSVVRRGLGLGRGSTGLALRGYAPTPAGRRGAQVIVFGTGPQPAYAWSFDRGDGLANVGYGEVLGAAPAPGRAGMLERLEELLPGATDGAGDWRGAHLPLSGPRWRGPRGRVLLVGDAAHLVNPITGEGLYYAAATGVAAGRAAADAIAAGDPASAGLRHDRAVRRHLAGHLRHTAATAALARSGAVLDAGLRACARDQRVVDDLAELGLARGRVTPVLARGLARGLVGGVLGGLRPGALVPRGA</sequence>
<name>A0A7Y9RS32_9ACTN</name>
<dbReference type="InterPro" id="IPR011777">
    <property type="entry name" value="Geranylgeranyl_Rdtase_fam"/>
</dbReference>
<evidence type="ECO:0000313" key="3">
    <source>
        <dbReference type="Proteomes" id="UP000544110"/>
    </source>
</evidence>
<evidence type="ECO:0000259" key="1">
    <source>
        <dbReference type="Pfam" id="PF01494"/>
    </source>
</evidence>
<comment type="caution">
    <text evidence="2">The sequence shown here is derived from an EMBL/GenBank/DDBJ whole genome shotgun (WGS) entry which is preliminary data.</text>
</comment>
<dbReference type="SUPFAM" id="SSF51905">
    <property type="entry name" value="FAD/NAD(P)-binding domain"/>
    <property type="match status" value="1"/>
</dbReference>
<dbReference type="InterPro" id="IPR050407">
    <property type="entry name" value="Geranylgeranyl_reductase"/>
</dbReference>
<dbReference type="Proteomes" id="UP000544110">
    <property type="component" value="Unassembled WGS sequence"/>
</dbReference>
<organism evidence="2 3">
    <name type="scientific">Nocardioides perillae</name>
    <dbReference type="NCBI Taxonomy" id="1119534"/>
    <lineage>
        <taxon>Bacteria</taxon>
        <taxon>Bacillati</taxon>
        <taxon>Actinomycetota</taxon>
        <taxon>Actinomycetes</taxon>
        <taxon>Propionibacteriales</taxon>
        <taxon>Nocardioidaceae</taxon>
        <taxon>Nocardioides</taxon>
    </lineage>
</organism>
<dbReference type="AlphaFoldDB" id="A0A7Y9RS32"/>
<dbReference type="PANTHER" id="PTHR42685">
    <property type="entry name" value="GERANYLGERANYL DIPHOSPHATE REDUCTASE"/>
    <property type="match status" value="1"/>
</dbReference>
<evidence type="ECO:0000313" key="2">
    <source>
        <dbReference type="EMBL" id="NYG54226.1"/>
    </source>
</evidence>
<feature type="domain" description="FAD-binding" evidence="1">
    <location>
        <begin position="5"/>
        <end position="159"/>
    </location>
</feature>